<dbReference type="EMBL" id="JAXIVS010000006">
    <property type="protein sequence ID" value="MDY7228408.1"/>
    <property type="molecule type" value="Genomic_DNA"/>
</dbReference>
<dbReference type="RefSeq" id="WP_321547137.1">
    <property type="nucleotide sequence ID" value="NZ_JAXIVS010000006.1"/>
</dbReference>
<keyword evidence="2" id="KW-1185">Reference proteome</keyword>
<comment type="caution">
    <text evidence="1">The sequence shown here is derived from an EMBL/GenBank/DDBJ whole genome shotgun (WGS) entry which is preliminary data.</text>
</comment>
<name>A0ABU5H4L9_9BACT</name>
<sequence>MRRTRKDWWHSVSRRTDDLLVQLFKADTPYTEIKRAMLAQAEEFKQEARTPAERLHVDRLAMQLIITQAYASGAGWEEFGPLLRRCQRLGYADITHRINVACLYVQSLPRFPEKARRAFAMLDAVEQTLKRIRKSHYLRREGMLGIAHARGVAASVGLKR</sequence>
<accession>A0ABU5H4L9</accession>
<evidence type="ECO:0000313" key="2">
    <source>
        <dbReference type="Proteomes" id="UP001291309"/>
    </source>
</evidence>
<protein>
    <recommendedName>
        <fullName evidence="3">Transposase</fullName>
    </recommendedName>
</protein>
<reference evidence="1 2" key="1">
    <citation type="submission" date="2023-12" db="EMBL/GenBank/DDBJ databases">
        <title>the genome sequence of Hyalangium sp. s54d21.</title>
        <authorList>
            <person name="Zhang X."/>
        </authorList>
    </citation>
    <scope>NUCLEOTIDE SEQUENCE [LARGE SCALE GENOMIC DNA]</scope>
    <source>
        <strain evidence="2">s54d21</strain>
    </source>
</reference>
<dbReference type="Proteomes" id="UP001291309">
    <property type="component" value="Unassembled WGS sequence"/>
</dbReference>
<gene>
    <name evidence="1" type="ORF">SYV04_18445</name>
</gene>
<proteinExistence type="predicted"/>
<evidence type="ECO:0000313" key="1">
    <source>
        <dbReference type="EMBL" id="MDY7228408.1"/>
    </source>
</evidence>
<organism evidence="1 2">
    <name type="scientific">Hyalangium rubrum</name>
    <dbReference type="NCBI Taxonomy" id="3103134"/>
    <lineage>
        <taxon>Bacteria</taxon>
        <taxon>Pseudomonadati</taxon>
        <taxon>Myxococcota</taxon>
        <taxon>Myxococcia</taxon>
        <taxon>Myxococcales</taxon>
        <taxon>Cystobacterineae</taxon>
        <taxon>Archangiaceae</taxon>
        <taxon>Hyalangium</taxon>
    </lineage>
</organism>
<evidence type="ECO:0008006" key="3">
    <source>
        <dbReference type="Google" id="ProtNLM"/>
    </source>
</evidence>